<sequence length="61" mass="6706">MDHGRVLCQFSLPPGSGDRQRSSLRRRSESSYHIGPATSLVDSMPDRGIASIIAPQREVLI</sequence>
<dbReference type="AlphaFoldDB" id="A0AAI9V3H6"/>
<feature type="region of interest" description="Disordered" evidence="1">
    <location>
        <begin position="1"/>
        <end position="39"/>
    </location>
</feature>
<accession>A0AAI9V3H6</accession>
<keyword evidence="3" id="KW-1185">Reference proteome</keyword>
<proteinExistence type="predicted"/>
<dbReference type="EMBL" id="MLGG01000001">
    <property type="protein sequence ID" value="KAK1468846.1"/>
    <property type="molecule type" value="Genomic_DNA"/>
</dbReference>
<protein>
    <submittedName>
        <fullName evidence="2">Uncharacterized protein</fullName>
    </submittedName>
</protein>
<gene>
    <name evidence="2" type="ORF">CMEL01_00613</name>
</gene>
<reference evidence="2 3" key="1">
    <citation type="submission" date="2016-10" db="EMBL/GenBank/DDBJ databases">
        <title>The genome sequence of Colletotrichum fioriniae PJ7.</title>
        <authorList>
            <person name="Baroncelli R."/>
        </authorList>
    </citation>
    <scope>NUCLEOTIDE SEQUENCE [LARGE SCALE GENOMIC DNA]</scope>
    <source>
        <strain evidence="2">Col 31</strain>
    </source>
</reference>
<organism evidence="2 3">
    <name type="scientific">Colletotrichum melonis</name>
    <dbReference type="NCBI Taxonomy" id="1209925"/>
    <lineage>
        <taxon>Eukaryota</taxon>
        <taxon>Fungi</taxon>
        <taxon>Dikarya</taxon>
        <taxon>Ascomycota</taxon>
        <taxon>Pezizomycotina</taxon>
        <taxon>Sordariomycetes</taxon>
        <taxon>Hypocreomycetidae</taxon>
        <taxon>Glomerellales</taxon>
        <taxon>Glomerellaceae</taxon>
        <taxon>Colletotrichum</taxon>
        <taxon>Colletotrichum acutatum species complex</taxon>
    </lineage>
</organism>
<evidence type="ECO:0000313" key="2">
    <source>
        <dbReference type="EMBL" id="KAK1468846.1"/>
    </source>
</evidence>
<evidence type="ECO:0000256" key="1">
    <source>
        <dbReference type="SAM" id="MobiDB-lite"/>
    </source>
</evidence>
<name>A0AAI9V3H6_9PEZI</name>
<comment type="caution">
    <text evidence="2">The sequence shown here is derived from an EMBL/GenBank/DDBJ whole genome shotgun (WGS) entry which is preliminary data.</text>
</comment>
<dbReference type="Proteomes" id="UP001239795">
    <property type="component" value="Unassembled WGS sequence"/>
</dbReference>
<evidence type="ECO:0000313" key="3">
    <source>
        <dbReference type="Proteomes" id="UP001239795"/>
    </source>
</evidence>
<feature type="compositionally biased region" description="Basic and acidic residues" evidence="1">
    <location>
        <begin position="18"/>
        <end position="30"/>
    </location>
</feature>